<dbReference type="GO" id="GO:0005524">
    <property type="term" value="F:ATP binding"/>
    <property type="evidence" value="ECO:0007669"/>
    <property type="project" value="InterPro"/>
</dbReference>
<dbReference type="GO" id="GO:0140359">
    <property type="term" value="F:ABC-type transporter activity"/>
    <property type="evidence" value="ECO:0007669"/>
    <property type="project" value="InterPro"/>
</dbReference>
<comment type="subcellular location">
    <subcellularLocation>
        <location evidence="1">Cell membrane</location>
        <topology evidence="1">Multi-pass membrane protein</topology>
    </subcellularLocation>
</comment>
<evidence type="ECO:0000259" key="6">
    <source>
        <dbReference type="PROSITE" id="PS50929"/>
    </source>
</evidence>
<comment type="caution">
    <text evidence="7">The sequence shown here is derived from an EMBL/GenBank/DDBJ whole genome shotgun (WGS) entry which is preliminary data.</text>
</comment>
<keyword evidence="3 5" id="KW-1133">Transmembrane helix</keyword>
<organism evidence="7 8">
    <name type="scientific">Marinobacter adhaerens</name>
    <dbReference type="NCBI Taxonomy" id="1033846"/>
    <lineage>
        <taxon>Bacteria</taxon>
        <taxon>Pseudomonadati</taxon>
        <taxon>Pseudomonadota</taxon>
        <taxon>Gammaproteobacteria</taxon>
        <taxon>Pseudomonadales</taxon>
        <taxon>Marinobacteraceae</taxon>
        <taxon>Marinobacter</taxon>
    </lineage>
</organism>
<feature type="domain" description="ABC transmembrane type-1" evidence="6">
    <location>
        <begin position="22"/>
        <end position="97"/>
    </location>
</feature>
<dbReference type="AlphaFoldDB" id="A0A352IRM7"/>
<proteinExistence type="predicted"/>
<feature type="non-terminal residue" evidence="7">
    <location>
        <position position="1"/>
    </location>
</feature>
<evidence type="ECO:0000256" key="2">
    <source>
        <dbReference type="ARBA" id="ARBA00022692"/>
    </source>
</evidence>
<evidence type="ECO:0000313" key="8">
    <source>
        <dbReference type="Proteomes" id="UP000263489"/>
    </source>
</evidence>
<name>A0A352IRM7_9GAMM</name>
<dbReference type="GO" id="GO:0005886">
    <property type="term" value="C:plasma membrane"/>
    <property type="evidence" value="ECO:0007669"/>
    <property type="project" value="UniProtKB-SubCell"/>
</dbReference>
<evidence type="ECO:0000256" key="4">
    <source>
        <dbReference type="ARBA" id="ARBA00023136"/>
    </source>
</evidence>
<keyword evidence="4 5" id="KW-0472">Membrane</keyword>
<sequence>QKAVKGWLAQLALGNRLWIRSAVAAGTVAGIATIIQMVLLARIIHLGVIDEVPIADLTPLFLGLILALVVRALGQGFQTRFAARCSEQVRRDARRQL</sequence>
<evidence type="ECO:0000256" key="3">
    <source>
        <dbReference type="ARBA" id="ARBA00022989"/>
    </source>
</evidence>
<feature type="transmembrane region" description="Helical" evidence="5">
    <location>
        <begin position="57"/>
        <end position="74"/>
    </location>
</feature>
<protein>
    <submittedName>
        <fullName evidence="7">Thiol reductant ABC exporter subunit CydD</fullName>
    </submittedName>
</protein>
<evidence type="ECO:0000313" key="7">
    <source>
        <dbReference type="EMBL" id="HBC34110.1"/>
    </source>
</evidence>
<evidence type="ECO:0000256" key="1">
    <source>
        <dbReference type="ARBA" id="ARBA00004651"/>
    </source>
</evidence>
<dbReference type="InterPro" id="IPR011527">
    <property type="entry name" value="ABC1_TM_dom"/>
</dbReference>
<dbReference type="Proteomes" id="UP000263489">
    <property type="component" value="Unassembled WGS sequence"/>
</dbReference>
<feature type="transmembrane region" description="Helical" evidence="5">
    <location>
        <begin position="21"/>
        <end position="45"/>
    </location>
</feature>
<keyword evidence="2 5" id="KW-0812">Transmembrane</keyword>
<dbReference type="InterPro" id="IPR036640">
    <property type="entry name" value="ABC1_TM_sf"/>
</dbReference>
<reference evidence="7 8" key="1">
    <citation type="journal article" date="2018" name="Nat. Biotechnol.">
        <title>A standardized bacterial taxonomy based on genome phylogeny substantially revises the tree of life.</title>
        <authorList>
            <person name="Parks D.H."/>
            <person name="Chuvochina M."/>
            <person name="Waite D.W."/>
            <person name="Rinke C."/>
            <person name="Skarshewski A."/>
            <person name="Chaumeil P.A."/>
            <person name="Hugenholtz P."/>
        </authorList>
    </citation>
    <scope>NUCLEOTIDE SEQUENCE [LARGE SCALE GENOMIC DNA]</scope>
    <source>
        <strain evidence="7">UBA9380</strain>
    </source>
</reference>
<feature type="non-terminal residue" evidence="7">
    <location>
        <position position="97"/>
    </location>
</feature>
<evidence type="ECO:0000256" key="5">
    <source>
        <dbReference type="SAM" id="Phobius"/>
    </source>
</evidence>
<dbReference type="SUPFAM" id="SSF90123">
    <property type="entry name" value="ABC transporter transmembrane region"/>
    <property type="match status" value="1"/>
</dbReference>
<dbReference type="Gene3D" id="1.20.1560.10">
    <property type="entry name" value="ABC transporter type 1, transmembrane domain"/>
    <property type="match status" value="1"/>
</dbReference>
<accession>A0A352IRM7</accession>
<gene>
    <name evidence="7" type="ORF">DC045_07290</name>
</gene>
<dbReference type="PROSITE" id="PS50929">
    <property type="entry name" value="ABC_TM1F"/>
    <property type="match status" value="1"/>
</dbReference>
<dbReference type="EMBL" id="DNNA01000116">
    <property type="protein sequence ID" value="HBC34110.1"/>
    <property type="molecule type" value="Genomic_DNA"/>
</dbReference>